<dbReference type="SMART" id="SM00421">
    <property type="entry name" value="HTH_LUXR"/>
    <property type="match status" value="1"/>
</dbReference>
<protein>
    <submittedName>
        <fullName evidence="3">LuxR C-terminal-related transcriptional regulator</fullName>
    </submittedName>
</protein>
<evidence type="ECO:0000256" key="1">
    <source>
        <dbReference type="ARBA" id="ARBA00023125"/>
    </source>
</evidence>
<dbReference type="PROSITE" id="PS50043">
    <property type="entry name" value="HTH_LUXR_2"/>
    <property type="match status" value="1"/>
</dbReference>
<evidence type="ECO:0000259" key="2">
    <source>
        <dbReference type="PROSITE" id="PS50043"/>
    </source>
</evidence>
<dbReference type="Proteomes" id="UP001225596">
    <property type="component" value="Unassembled WGS sequence"/>
</dbReference>
<dbReference type="SUPFAM" id="SSF46894">
    <property type="entry name" value="C-terminal effector domain of the bipartite response regulators"/>
    <property type="match status" value="1"/>
</dbReference>
<dbReference type="CDD" id="cd06170">
    <property type="entry name" value="LuxR_C_like"/>
    <property type="match status" value="1"/>
</dbReference>
<dbReference type="InterPro" id="IPR039420">
    <property type="entry name" value="WalR-like"/>
</dbReference>
<dbReference type="Gene3D" id="1.10.10.10">
    <property type="entry name" value="Winged helix-like DNA-binding domain superfamily/Winged helix DNA-binding domain"/>
    <property type="match status" value="1"/>
</dbReference>
<keyword evidence="4" id="KW-1185">Reference proteome</keyword>
<proteinExistence type="predicted"/>
<reference evidence="3 4" key="1">
    <citation type="submission" date="2023-08" db="EMBL/GenBank/DDBJ databases">
        <title>Oxalobacteraceae gen .nov., isolated from river sludge outside the plant.</title>
        <authorList>
            <person name="Zhao S.Y."/>
        </authorList>
    </citation>
    <scope>NUCLEOTIDE SEQUENCE [LARGE SCALE GENOMIC DNA]</scope>
    <source>
        <strain evidence="3 4">R-40</strain>
    </source>
</reference>
<dbReference type="EMBL" id="JAUYVH010000001">
    <property type="protein sequence ID" value="MDQ9169481.1"/>
    <property type="molecule type" value="Genomic_DNA"/>
</dbReference>
<evidence type="ECO:0000313" key="3">
    <source>
        <dbReference type="EMBL" id="MDQ9169481.1"/>
    </source>
</evidence>
<keyword evidence="1" id="KW-0238">DNA-binding</keyword>
<dbReference type="PANTHER" id="PTHR43214">
    <property type="entry name" value="TWO-COMPONENT RESPONSE REGULATOR"/>
    <property type="match status" value="1"/>
</dbReference>
<feature type="domain" description="HTH luxR-type" evidence="2">
    <location>
        <begin position="24"/>
        <end position="89"/>
    </location>
</feature>
<dbReference type="RefSeq" id="WP_338435385.1">
    <property type="nucleotide sequence ID" value="NZ_JAUYVH010000001.1"/>
</dbReference>
<dbReference type="InterPro" id="IPR000792">
    <property type="entry name" value="Tscrpt_reg_LuxR_C"/>
</dbReference>
<gene>
    <name evidence="3" type="ORF">Q8A64_03545</name>
</gene>
<dbReference type="PRINTS" id="PR00038">
    <property type="entry name" value="HTHLUXR"/>
</dbReference>
<comment type="caution">
    <text evidence="3">The sequence shown here is derived from an EMBL/GenBank/DDBJ whole genome shotgun (WGS) entry which is preliminary data.</text>
</comment>
<sequence length="92" mass="10257">MAKGGKFITPEIAEKIADTIGGHGLAPHDLLSNRELEVLRLMAAGKSTADIAQVMHISSHTVATYRTRILEKTGLRNDRELYRYAFENSLFK</sequence>
<dbReference type="InterPro" id="IPR036388">
    <property type="entry name" value="WH-like_DNA-bd_sf"/>
</dbReference>
<evidence type="ECO:0000313" key="4">
    <source>
        <dbReference type="Proteomes" id="UP001225596"/>
    </source>
</evidence>
<dbReference type="PROSITE" id="PS00622">
    <property type="entry name" value="HTH_LUXR_1"/>
    <property type="match status" value="1"/>
</dbReference>
<accession>A0ABU1BKF8</accession>
<dbReference type="InterPro" id="IPR016032">
    <property type="entry name" value="Sig_transdc_resp-reg_C-effctor"/>
</dbReference>
<organism evidence="3 4">
    <name type="scientific">Keguizhuia sedimenti</name>
    <dbReference type="NCBI Taxonomy" id="3064264"/>
    <lineage>
        <taxon>Bacteria</taxon>
        <taxon>Pseudomonadati</taxon>
        <taxon>Pseudomonadota</taxon>
        <taxon>Betaproteobacteria</taxon>
        <taxon>Burkholderiales</taxon>
        <taxon>Oxalobacteraceae</taxon>
        <taxon>Keguizhuia</taxon>
    </lineage>
</organism>
<dbReference type="Pfam" id="PF00196">
    <property type="entry name" value="GerE"/>
    <property type="match status" value="1"/>
</dbReference>
<name>A0ABU1BKF8_9BURK</name>